<organism evidence="2 3">
    <name type="scientific">Sclerotinia sclerotiorum (strain ATCC 18683 / 1980 / Ss-1)</name>
    <name type="common">White mold</name>
    <name type="synonym">Whetzelinia sclerotiorum</name>
    <dbReference type="NCBI Taxonomy" id="665079"/>
    <lineage>
        <taxon>Eukaryota</taxon>
        <taxon>Fungi</taxon>
        <taxon>Dikarya</taxon>
        <taxon>Ascomycota</taxon>
        <taxon>Pezizomycotina</taxon>
        <taxon>Leotiomycetes</taxon>
        <taxon>Helotiales</taxon>
        <taxon>Sclerotiniaceae</taxon>
        <taxon>Sclerotinia</taxon>
    </lineage>
</organism>
<dbReference type="EMBL" id="CH476622">
    <property type="protein sequence ID" value="EDN96996.1"/>
    <property type="molecule type" value="Genomic_DNA"/>
</dbReference>
<keyword evidence="3" id="KW-1185">Reference proteome</keyword>
<dbReference type="KEGG" id="ssl:SS1G_01924"/>
<dbReference type="HOGENOM" id="CLU_2813951_0_0_1"/>
<dbReference type="Proteomes" id="UP000001312">
    <property type="component" value="Unassembled WGS sequence"/>
</dbReference>
<name>A7E9E4_SCLS1</name>
<reference evidence="3" key="1">
    <citation type="journal article" date="2011" name="PLoS Genet.">
        <title>Genomic analysis of the necrotrophic fungal pathogens Sclerotinia sclerotiorum and Botrytis cinerea.</title>
        <authorList>
            <person name="Amselem J."/>
            <person name="Cuomo C.A."/>
            <person name="van Kan J.A."/>
            <person name="Viaud M."/>
            <person name="Benito E.P."/>
            <person name="Couloux A."/>
            <person name="Coutinho P.M."/>
            <person name="de Vries R.P."/>
            <person name="Dyer P.S."/>
            <person name="Fillinger S."/>
            <person name="Fournier E."/>
            <person name="Gout L."/>
            <person name="Hahn M."/>
            <person name="Kohn L."/>
            <person name="Lapalu N."/>
            <person name="Plummer K.M."/>
            <person name="Pradier J.M."/>
            <person name="Quevillon E."/>
            <person name="Sharon A."/>
            <person name="Simon A."/>
            <person name="ten Have A."/>
            <person name="Tudzynski B."/>
            <person name="Tudzynski P."/>
            <person name="Wincker P."/>
            <person name="Andrew M."/>
            <person name="Anthouard V."/>
            <person name="Beever R.E."/>
            <person name="Beffa R."/>
            <person name="Benoit I."/>
            <person name="Bouzid O."/>
            <person name="Brault B."/>
            <person name="Chen Z."/>
            <person name="Choquer M."/>
            <person name="Collemare J."/>
            <person name="Cotton P."/>
            <person name="Danchin E.G."/>
            <person name="Da Silva C."/>
            <person name="Gautier A."/>
            <person name="Giraud C."/>
            <person name="Giraud T."/>
            <person name="Gonzalez C."/>
            <person name="Grossetete S."/>
            <person name="Guldener U."/>
            <person name="Henrissat B."/>
            <person name="Howlett B.J."/>
            <person name="Kodira C."/>
            <person name="Kretschmer M."/>
            <person name="Lappartient A."/>
            <person name="Leroch M."/>
            <person name="Levis C."/>
            <person name="Mauceli E."/>
            <person name="Neuveglise C."/>
            <person name="Oeser B."/>
            <person name="Pearson M."/>
            <person name="Poulain J."/>
            <person name="Poussereau N."/>
            <person name="Quesneville H."/>
            <person name="Rascle C."/>
            <person name="Schumacher J."/>
            <person name="Segurens B."/>
            <person name="Sexton A."/>
            <person name="Silva E."/>
            <person name="Sirven C."/>
            <person name="Soanes D.M."/>
            <person name="Talbot N.J."/>
            <person name="Templeton M."/>
            <person name="Yandava C."/>
            <person name="Yarden O."/>
            <person name="Zeng Q."/>
            <person name="Rollins J.A."/>
            <person name="Lebrun M.H."/>
            <person name="Dickman M."/>
        </authorList>
    </citation>
    <scope>NUCLEOTIDE SEQUENCE [LARGE SCALE GENOMIC DNA]</scope>
    <source>
        <strain evidence="3">ATCC 18683 / 1980 / Ss-1</strain>
    </source>
</reference>
<feature type="compositionally biased region" description="Basic and acidic residues" evidence="1">
    <location>
        <begin position="17"/>
        <end position="27"/>
    </location>
</feature>
<evidence type="ECO:0000256" key="1">
    <source>
        <dbReference type="SAM" id="MobiDB-lite"/>
    </source>
</evidence>
<dbReference type="RefSeq" id="XP_001597728.1">
    <property type="nucleotide sequence ID" value="XM_001597678.1"/>
</dbReference>
<gene>
    <name evidence="2" type="ORF">SS1G_01924</name>
</gene>
<protein>
    <submittedName>
        <fullName evidence="2">Uncharacterized protein</fullName>
    </submittedName>
</protein>
<evidence type="ECO:0000313" key="2">
    <source>
        <dbReference type="EMBL" id="EDN96996.1"/>
    </source>
</evidence>
<evidence type="ECO:0000313" key="3">
    <source>
        <dbReference type="Proteomes" id="UP000001312"/>
    </source>
</evidence>
<feature type="region of interest" description="Disordered" evidence="1">
    <location>
        <begin position="1"/>
        <end position="28"/>
    </location>
</feature>
<proteinExistence type="predicted"/>
<accession>A7E9E4</accession>
<dbReference type="InParanoid" id="A7E9E4"/>
<dbReference type="GeneID" id="5493540"/>
<dbReference type="AlphaFoldDB" id="A7E9E4"/>
<sequence>MFRPLKKAPSSCARCQPNERESGESGRWDTCGTSSIRLRSEKMVNRSLTLKAAKATMKPIKSLSWVF</sequence>